<dbReference type="EMBL" id="JAPNKE010000002">
    <property type="protein sequence ID" value="MCY1005145.1"/>
    <property type="molecule type" value="Genomic_DNA"/>
</dbReference>
<reference evidence="2" key="1">
    <citation type="submission" date="2022-11" db="EMBL/GenBank/DDBJ databases">
        <title>Minimal conservation of predation-associated metabolite biosynthetic gene clusters underscores biosynthetic potential of Myxococcota including descriptions for ten novel species: Archangium lansinium sp. nov., Myxococcus landrumus sp. nov., Nannocystis bai.</title>
        <authorList>
            <person name="Ahearne A."/>
            <person name="Stevens C."/>
            <person name="Phillips K."/>
        </authorList>
    </citation>
    <scope>NUCLEOTIDE SEQUENCE</scope>
    <source>
        <strain evidence="2">Na p29</strain>
    </source>
</reference>
<feature type="region of interest" description="Disordered" evidence="1">
    <location>
        <begin position="29"/>
        <end position="88"/>
    </location>
</feature>
<dbReference type="PANTHER" id="PTHR21562">
    <property type="entry name" value="NOTUM-RELATED"/>
    <property type="match status" value="1"/>
</dbReference>
<accession>A0A9X3EL25</accession>
<dbReference type="Proteomes" id="UP001150924">
    <property type="component" value="Unassembled WGS sequence"/>
</dbReference>
<comment type="caution">
    <text evidence="2">The sequence shown here is derived from an EMBL/GenBank/DDBJ whole genome shotgun (WGS) entry which is preliminary data.</text>
</comment>
<name>A0A9X3EL25_9BACT</name>
<dbReference type="PANTHER" id="PTHR21562:SF83">
    <property type="entry name" value="PECTIN ACETYLESTERASE 4"/>
    <property type="match status" value="1"/>
</dbReference>
<gene>
    <name evidence="2" type="ORF">OV079_06075</name>
</gene>
<dbReference type="PROSITE" id="PS51257">
    <property type="entry name" value="PROKAR_LIPOPROTEIN"/>
    <property type="match status" value="1"/>
</dbReference>
<dbReference type="RefSeq" id="WP_267766778.1">
    <property type="nucleotide sequence ID" value="NZ_JAPNKE010000002.1"/>
</dbReference>
<evidence type="ECO:0000256" key="1">
    <source>
        <dbReference type="SAM" id="MobiDB-lite"/>
    </source>
</evidence>
<evidence type="ECO:0000313" key="2">
    <source>
        <dbReference type="EMBL" id="MCY1005145.1"/>
    </source>
</evidence>
<sequence>MNFEKRLSRDGLALVGVLALFTGCGDDGTTGSGTAVIPDTDTSTSPTGTTAEPTSGTTTDGTTDAPTTTSSDTTTSDTTTGGPIEPPAYDQWITVPLEGAVCGNGSQYKIFVNWHEGAKDLLVMLEPGGACWDFDTCSGKADLGAAHPDGVPDDLLYDPLTKNLSPLMRRDVEGLTKDWNLVFMPYCTGDVHTGNNVIVYQDPEGVEPDLEFHHNGHNNVIAATDWMATQFPGTDRLFVTGCSAGGAGSLINYHFFRSRIDAQRGYLMDDSGPIFPSGGWSSKLHEKIRSSWNVDSVFSELPPGYEIDDDFGVLNTHLAALYPDDRLSTVFFQRDFNYSRYSYERFYPDMTKEKILEYWAEDTDLMTALYEPHPNMAYYLPYWRGLNDSHCVSIISYLDTEIEEQGVDLGDFIGTLLDDDKPLVSYRESVQPNEDN</sequence>
<keyword evidence="2" id="KW-0378">Hydrolase</keyword>
<proteinExistence type="predicted"/>
<dbReference type="AlphaFoldDB" id="A0A9X3EL25"/>
<dbReference type="Pfam" id="PF03283">
    <property type="entry name" value="PAE"/>
    <property type="match status" value="1"/>
</dbReference>
<dbReference type="InterPro" id="IPR004963">
    <property type="entry name" value="PAE/NOTUM"/>
</dbReference>
<organism evidence="2 3">
    <name type="scientific">Nannocystis pusilla</name>
    <dbReference type="NCBI Taxonomy" id="889268"/>
    <lineage>
        <taxon>Bacteria</taxon>
        <taxon>Pseudomonadati</taxon>
        <taxon>Myxococcota</taxon>
        <taxon>Polyangia</taxon>
        <taxon>Nannocystales</taxon>
        <taxon>Nannocystaceae</taxon>
        <taxon>Nannocystis</taxon>
    </lineage>
</organism>
<dbReference type="GO" id="GO:0016787">
    <property type="term" value="F:hydrolase activity"/>
    <property type="evidence" value="ECO:0007669"/>
    <property type="project" value="UniProtKB-KW"/>
</dbReference>
<protein>
    <submittedName>
        <fullName evidence="2">Pectin acetylesterase-family hydrolase</fullName>
    </submittedName>
</protein>
<keyword evidence="3" id="KW-1185">Reference proteome</keyword>
<feature type="compositionally biased region" description="Low complexity" evidence="1">
    <location>
        <begin position="32"/>
        <end position="83"/>
    </location>
</feature>
<evidence type="ECO:0000313" key="3">
    <source>
        <dbReference type="Proteomes" id="UP001150924"/>
    </source>
</evidence>